<reference evidence="4 5" key="1">
    <citation type="submission" date="2018-04" db="EMBL/GenBank/DDBJ databases">
        <title>Genomic Encyclopedia of Archaeal and Bacterial Type Strains, Phase II (KMG-II): from individual species to whole genera.</title>
        <authorList>
            <person name="Goeker M."/>
        </authorList>
    </citation>
    <scope>NUCLEOTIDE SEQUENCE [LARGE SCALE GENOMIC DNA]</scope>
    <source>
        <strain evidence="4 5">DSM 23382</strain>
    </source>
</reference>
<gene>
    <name evidence="4" type="ORF">C8N35_1011126</name>
</gene>
<dbReference type="GO" id="GO:0004799">
    <property type="term" value="F:thymidylate synthase activity"/>
    <property type="evidence" value="ECO:0007669"/>
    <property type="project" value="TreeGrafter"/>
</dbReference>
<dbReference type="InterPro" id="IPR023451">
    <property type="entry name" value="Thymidate_synth/dCMP_Mease_dom"/>
</dbReference>
<accession>A0A2T5VH65</accession>
<feature type="domain" description="Thymidylate synthase/dCMP hydroxymethylase" evidence="3">
    <location>
        <begin position="51"/>
        <end position="234"/>
    </location>
</feature>
<dbReference type="RefSeq" id="WP_107988556.1">
    <property type="nucleotide sequence ID" value="NZ_QAYG01000001.1"/>
</dbReference>
<dbReference type="GO" id="GO:0032259">
    <property type="term" value="P:methylation"/>
    <property type="evidence" value="ECO:0007669"/>
    <property type="project" value="UniProtKB-KW"/>
</dbReference>
<dbReference type="AlphaFoldDB" id="A0A2T5VH65"/>
<dbReference type="InterPro" id="IPR036926">
    <property type="entry name" value="Thymidate_synth/dCMP_Mease_sf"/>
</dbReference>
<comment type="caution">
    <text evidence="4">The sequence shown here is derived from an EMBL/GenBank/DDBJ whole genome shotgun (WGS) entry which is preliminary data.</text>
</comment>
<evidence type="ECO:0000313" key="4">
    <source>
        <dbReference type="EMBL" id="PTW63076.1"/>
    </source>
</evidence>
<dbReference type="PANTHER" id="PTHR11548">
    <property type="entry name" value="THYMIDYLATE SYNTHASE 1"/>
    <property type="match status" value="1"/>
</dbReference>
<organism evidence="4 5">
    <name type="scientific">Breoghania corrubedonensis</name>
    <dbReference type="NCBI Taxonomy" id="665038"/>
    <lineage>
        <taxon>Bacteria</taxon>
        <taxon>Pseudomonadati</taxon>
        <taxon>Pseudomonadota</taxon>
        <taxon>Alphaproteobacteria</taxon>
        <taxon>Hyphomicrobiales</taxon>
        <taxon>Stappiaceae</taxon>
        <taxon>Breoghania</taxon>
    </lineage>
</organism>
<protein>
    <submittedName>
        <fullName evidence="4">Thymidylate synthase</fullName>
    </submittedName>
</protein>
<dbReference type="CDD" id="cd00351">
    <property type="entry name" value="TS_Pyrimidine_HMase"/>
    <property type="match status" value="1"/>
</dbReference>
<dbReference type="Gene3D" id="3.30.572.10">
    <property type="entry name" value="Thymidylate synthase/dCMP hydroxymethylase domain"/>
    <property type="match status" value="1"/>
</dbReference>
<keyword evidence="5" id="KW-1185">Reference proteome</keyword>
<keyword evidence="2" id="KW-0808">Transferase</keyword>
<evidence type="ECO:0000313" key="5">
    <source>
        <dbReference type="Proteomes" id="UP000244081"/>
    </source>
</evidence>
<dbReference type="SUPFAM" id="SSF55831">
    <property type="entry name" value="Thymidylate synthase/dCMP hydroxymethylase"/>
    <property type="match status" value="1"/>
</dbReference>
<dbReference type="Pfam" id="PF00303">
    <property type="entry name" value="Thymidylat_synt"/>
    <property type="match status" value="1"/>
</dbReference>
<dbReference type="OrthoDB" id="7182974at2"/>
<name>A0A2T5VH65_9HYPH</name>
<evidence type="ECO:0000259" key="3">
    <source>
        <dbReference type="Pfam" id="PF00303"/>
    </source>
</evidence>
<dbReference type="Proteomes" id="UP000244081">
    <property type="component" value="Unassembled WGS sequence"/>
</dbReference>
<sequence>MTDRYETFDDMYRSTIAGVLSAPEFRNAPRGNAEIEVLGFSAVLHNPLARMCLSPARRQNIVFNYAEALWYLSGRNDLAFIERYAPRMKRYSADGKTLPGTGYGRKLLAFGPDRIDQIERVVDILLNDDPDSKRAFLQIFDANEDIYRRNIDVSCTLGLQLLLRDGALHMVAFMRANDAYIGFLSDVFSFTLIQEYIARRLGVRVGRYYHHVGSIHIYEPDLERARALVAERPATAGIGYPEMPATSPETIEDVLCAEGEIRKGNLDLDDVLRFSVPAYWRDILVLFWLHSRRPEVNARALEALHPLHRHLFTQRRMEAVN</sequence>
<dbReference type="GO" id="GO:0005829">
    <property type="term" value="C:cytosol"/>
    <property type="evidence" value="ECO:0007669"/>
    <property type="project" value="TreeGrafter"/>
</dbReference>
<dbReference type="InterPro" id="IPR045097">
    <property type="entry name" value="Thymidate_synth/dCMP_Mease"/>
</dbReference>
<dbReference type="PANTHER" id="PTHR11548:SF9">
    <property type="entry name" value="THYMIDYLATE SYNTHASE"/>
    <property type="match status" value="1"/>
</dbReference>
<evidence type="ECO:0000256" key="2">
    <source>
        <dbReference type="ARBA" id="ARBA00022679"/>
    </source>
</evidence>
<evidence type="ECO:0000256" key="1">
    <source>
        <dbReference type="ARBA" id="ARBA00022603"/>
    </source>
</evidence>
<keyword evidence="1" id="KW-0489">Methyltransferase</keyword>
<dbReference type="GO" id="GO:0006231">
    <property type="term" value="P:dTMP biosynthetic process"/>
    <property type="evidence" value="ECO:0007669"/>
    <property type="project" value="TreeGrafter"/>
</dbReference>
<dbReference type="EMBL" id="QAYG01000001">
    <property type="protein sequence ID" value="PTW63076.1"/>
    <property type="molecule type" value="Genomic_DNA"/>
</dbReference>
<proteinExistence type="predicted"/>